<proteinExistence type="predicted"/>
<gene>
    <name evidence="1" type="ORF">MM415B03156_0005</name>
</gene>
<sequence>MCIITEHAKALRRLKELEAGEFYETQQPVSTKQIESSDLYKLLREYLPKAEINLSENYRRLCNSNDIAVFLAQDQTNKIDYVSDRPDISSYDCNVFANRLMGQFSVPGWSDLCFGKVWLSSPAHALCCLIDEDQNFWWVEPQTDELLEWITYQPNSVRFIEM</sequence>
<protein>
    <recommendedName>
        <fullName evidence="2">Agglutinin C-terminal domain-containing protein</fullName>
    </recommendedName>
</protein>
<dbReference type="AlphaFoldDB" id="A0A6M3KWV3"/>
<organism evidence="1">
    <name type="scientific">viral metagenome</name>
    <dbReference type="NCBI Taxonomy" id="1070528"/>
    <lineage>
        <taxon>unclassified sequences</taxon>
        <taxon>metagenomes</taxon>
        <taxon>organismal metagenomes</taxon>
    </lineage>
</organism>
<dbReference type="EMBL" id="MT142647">
    <property type="protein sequence ID" value="QJA86616.1"/>
    <property type="molecule type" value="Genomic_DNA"/>
</dbReference>
<accession>A0A6M3KWV3</accession>
<dbReference type="Gene3D" id="3.30.460.70">
    <property type="match status" value="1"/>
</dbReference>
<evidence type="ECO:0000313" key="1">
    <source>
        <dbReference type="EMBL" id="QJA86616.1"/>
    </source>
</evidence>
<name>A0A6M3KWV3_9ZZZZ</name>
<evidence type="ECO:0008006" key="2">
    <source>
        <dbReference type="Google" id="ProtNLM"/>
    </source>
</evidence>
<reference evidence="1" key="1">
    <citation type="submission" date="2020-03" db="EMBL/GenBank/DDBJ databases">
        <title>The deep terrestrial virosphere.</title>
        <authorList>
            <person name="Holmfeldt K."/>
            <person name="Nilsson E."/>
            <person name="Simone D."/>
            <person name="Lopez-Fernandez M."/>
            <person name="Wu X."/>
            <person name="de Brujin I."/>
            <person name="Lundin D."/>
            <person name="Andersson A."/>
            <person name="Bertilsson S."/>
            <person name="Dopson M."/>
        </authorList>
    </citation>
    <scope>NUCLEOTIDE SEQUENCE</scope>
    <source>
        <strain evidence="1">MM415B03156</strain>
    </source>
</reference>